<proteinExistence type="predicted"/>
<sequence length="67" mass="7397">MSLEKNAFLAVLIAPNLDTSLLLIANISKLKALSVNLDFELDTFIFCLMLSDLIEKPLLTRVGQNSC</sequence>
<dbReference type="EMBL" id="REGN01013887">
    <property type="protein sequence ID" value="RMZ93344.1"/>
    <property type="molecule type" value="Genomic_DNA"/>
</dbReference>
<name>A0A3M7P3T7_BRAPC</name>
<reference evidence="1 2" key="1">
    <citation type="journal article" date="2018" name="Sci. Rep.">
        <title>Genomic signatures of local adaptation to the degree of environmental predictability in rotifers.</title>
        <authorList>
            <person name="Franch-Gras L."/>
            <person name="Hahn C."/>
            <person name="Garcia-Roger E.M."/>
            <person name="Carmona M.J."/>
            <person name="Serra M."/>
            <person name="Gomez A."/>
        </authorList>
    </citation>
    <scope>NUCLEOTIDE SEQUENCE [LARGE SCALE GENOMIC DNA]</scope>
    <source>
        <strain evidence="1">HYR1</strain>
    </source>
</reference>
<organism evidence="1 2">
    <name type="scientific">Brachionus plicatilis</name>
    <name type="common">Marine rotifer</name>
    <name type="synonym">Brachionus muelleri</name>
    <dbReference type="NCBI Taxonomy" id="10195"/>
    <lineage>
        <taxon>Eukaryota</taxon>
        <taxon>Metazoa</taxon>
        <taxon>Spiralia</taxon>
        <taxon>Gnathifera</taxon>
        <taxon>Rotifera</taxon>
        <taxon>Eurotatoria</taxon>
        <taxon>Monogononta</taxon>
        <taxon>Pseudotrocha</taxon>
        <taxon>Ploima</taxon>
        <taxon>Brachionidae</taxon>
        <taxon>Brachionus</taxon>
    </lineage>
</organism>
<evidence type="ECO:0000313" key="2">
    <source>
        <dbReference type="Proteomes" id="UP000276133"/>
    </source>
</evidence>
<protein>
    <submittedName>
        <fullName evidence="1">Uncharacterized protein</fullName>
    </submittedName>
</protein>
<dbReference type="AlphaFoldDB" id="A0A3M7P3T7"/>
<evidence type="ECO:0000313" key="1">
    <source>
        <dbReference type="EMBL" id="RMZ93344.1"/>
    </source>
</evidence>
<gene>
    <name evidence="1" type="ORF">BpHYR1_050535</name>
</gene>
<dbReference type="Proteomes" id="UP000276133">
    <property type="component" value="Unassembled WGS sequence"/>
</dbReference>
<accession>A0A3M7P3T7</accession>
<keyword evidence="2" id="KW-1185">Reference proteome</keyword>
<comment type="caution">
    <text evidence="1">The sequence shown here is derived from an EMBL/GenBank/DDBJ whole genome shotgun (WGS) entry which is preliminary data.</text>
</comment>